<evidence type="ECO:0000256" key="4">
    <source>
        <dbReference type="ARBA" id="ARBA00022989"/>
    </source>
</evidence>
<feature type="transmembrane region" description="Helical" evidence="6">
    <location>
        <begin position="191"/>
        <end position="213"/>
    </location>
</feature>
<organism evidence="7 8">
    <name type="scientific">Rhizobium paranaense</name>
    <dbReference type="NCBI Taxonomy" id="1650438"/>
    <lineage>
        <taxon>Bacteria</taxon>
        <taxon>Pseudomonadati</taxon>
        <taxon>Pseudomonadota</taxon>
        <taxon>Alphaproteobacteria</taxon>
        <taxon>Hyphomicrobiales</taxon>
        <taxon>Rhizobiaceae</taxon>
        <taxon>Rhizobium/Agrobacterium group</taxon>
        <taxon>Rhizobium</taxon>
    </lineage>
</organism>
<sequence>MKFAPTFCKNLPNIARMTDPVILAPFLIFAFLMTVSPGPNNAMALASGVRVGLAGSFPLIGGIAAGVALQMLAIGLGLGTLFEAYPVTHEILRIGGSFYLMSFAWKIARSGPIVESTESSPIGFWGAVAFQWVNPKAWAITVSAAATYIPSSDYLLNISIAAALLALVAIPSVAVWAAAGRLLRNVLTRPTYARIFNLSVAFLLVASTVPILLGNPLAARSD</sequence>
<evidence type="ECO:0000313" key="8">
    <source>
        <dbReference type="Proteomes" id="UP000549882"/>
    </source>
</evidence>
<keyword evidence="3 6" id="KW-0812">Transmembrane</keyword>
<name>A0A7W9D4V7_9HYPH</name>
<keyword evidence="4 6" id="KW-1133">Transmembrane helix</keyword>
<dbReference type="Proteomes" id="UP000549882">
    <property type="component" value="Unassembled WGS sequence"/>
</dbReference>
<comment type="caution">
    <text evidence="7">The sequence shown here is derived from an EMBL/GenBank/DDBJ whole genome shotgun (WGS) entry which is preliminary data.</text>
</comment>
<evidence type="ECO:0000256" key="3">
    <source>
        <dbReference type="ARBA" id="ARBA00022692"/>
    </source>
</evidence>
<proteinExistence type="predicted"/>
<accession>A0A7W9D4V7</accession>
<dbReference type="EMBL" id="JACHBI010000027">
    <property type="protein sequence ID" value="MBB5577864.1"/>
    <property type="molecule type" value="Genomic_DNA"/>
</dbReference>
<evidence type="ECO:0000256" key="2">
    <source>
        <dbReference type="ARBA" id="ARBA00022475"/>
    </source>
</evidence>
<comment type="subcellular location">
    <subcellularLocation>
        <location evidence="1">Cell membrane</location>
        <topology evidence="1">Multi-pass membrane protein</topology>
    </subcellularLocation>
</comment>
<feature type="transmembrane region" description="Helical" evidence="6">
    <location>
        <begin position="154"/>
        <end position="179"/>
    </location>
</feature>
<evidence type="ECO:0000256" key="5">
    <source>
        <dbReference type="ARBA" id="ARBA00023136"/>
    </source>
</evidence>
<dbReference type="GO" id="GO:0015171">
    <property type="term" value="F:amino acid transmembrane transporter activity"/>
    <property type="evidence" value="ECO:0007669"/>
    <property type="project" value="TreeGrafter"/>
</dbReference>
<dbReference type="GO" id="GO:0033228">
    <property type="term" value="P:cysteine export across plasma membrane"/>
    <property type="evidence" value="ECO:0007669"/>
    <property type="project" value="TreeGrafter"/>
</dbReference>
<feature type="transmembrane region" description="Helical" evidence="6">
    <location>
        <begin position="60"/>
        <end position="79"/>
    </location>
</feature>
<dbReference type="GO" id="GO:0005886">
    <property type="term" value="C:plasma membrane"/>
    <property type="evidence" value="ECO:0007669"/>
    <property type="project" value="UniProtKB-SubCell"/>
</dbReference>
<protein>
    <submittedName>
        <fullName evidence="7">Threonine/homoserine/homoserine lactone efflux protein</fullName>
    </submittedName>
</protein>
<dbReference type="InterPro" id="IPR001123">
    <property type="entry name" value="LeuE-type"/>
</dbReference>
<keyword evidence="2" id="KW-1003">Cell membrane</keyword>
<dbReference type="AlphaFoldDB" id="A0A7W9D4V7"/>
<keyword evidence="8" id="KW-1185">Reference proteome</keyword>
<gene>
    <name evidence="7" type="ORF">GGD50_006520</name>
</gene>
<evidence type="ECO:0000256" key="6">
    <source>
        <dbReference type="SAM" id="Phobius"/>
    </source>
</evidence>
<evidence type="ECO:0000256" key="1">
    <source>
        <dbReference type="ARBA" id="ARBA00004651"/>
    </source>
</evidence>
<dbReference type="PANTHER" id="PTHR30086">
    <property type="entry name" value="ARGININE EXPORTER PROTEIN ARGO"/>
    <property type="match status" value="1"/>
</dbReference>
<reference evidence="7 8" key="1">
    <citation type="submission" date="2020-08" db="EMBL/GenBank/DDBJ databases">
        <title>Genomic Encyclopedia of Type Strains, Phase IV (KMG-V): Genome sequencing to study the core and pangenomes of soil and plant-associated prokaryotes.</title>
        <authorList>
            <person name="Whitman W."/>
        </authorList>
    </citation>
    <scope>NUCLEOTIDE SEQUENCE [LARGE SCALE GENOMIC DNA]</scope>
    <source>
        <strain evidence="7 8">SEMIA 4064</strain>
    </source>
</reference>
<dbReference type="Pfam" id="PF01810">
    <property type="entry name" value="LysE"/>
    <property type="match status" value="1"/>
</dbReference>
<evidence type="ECO:0000313" key="7">
    <source>
        <dbReference type="EMBL" id="MBB5577864.1"/>
    </source>
</evidence>
<dbReference type="PANTHER" id="PTHR30086:SF20">
    <property type="entry name" value="ARGININE EXPORTER PROTEIN ARGO-RELATED"/>
    <property type="match status" value="1"/>
</dbReference>
<keyword evidence="5 6" id="KW-0472">Membrane</keyword>